<keyword evidence="8" id="KW-1185">Reference proteome</keyword>
<accession>A0ABQ5YGP4</accession>
<dbReference type="Pfam" id="PF04932">
    <property type="entry name" value="Wzy_C"/>
    <property type="match status" value="1"/>
</dbReference>
<dbReference type="PANTHER" id="PTHR37422">
    <property type="entry name" value="TEICHURONIC ACID BIOSYNTHESIS PROTEIN TUAE"/>
    <property type="match status" value="1"/>
</dbReference>
<feature type="transmembrane region" description="Helical" evidence="5">
    <location>
        <begin position="33"/>
        <end position="53"/>
    </location>
</feature>
<evidence type="ECO:0000256" key="3">
    <source>
        <dbReference type="ARBA" id="ARBA00022989"/>
    </source>
</evidence>
<comment type="caution">
    <text evidence="7">The sequence shown here is derived from an EMBL/GenBank/DDBJ whole genome shotgun (WGS) entry which is preliminary data.</text>
</comment>
<feature type="transmembrane region" description="Helical" evidence="5">
    <location>
        <begin position="214"/>
        <end position="234"/>
    </location>
</feature>
<protein>
    <recommendedName>
        <fullName evidence="6">O-antigen ligase-related domain-containing protein</fullName>
    </recommendedName>
</protein>
<keyword evidence="3 5" id="KW-1133">Transmembrane helix</keyword>
<feature type="transmembrane region" description="Helical" evidence="5">
    <location>
        <begin position="143"/>
        <end position="163"/>
    </location>
</feature>
<keyword evidence="4 5" id="KW-0472">Membrane</keyword>
<evidence type="ECO:0000256" key="5">
    <source>
        <dbReference type="SAM" id="Phobius"/>
    </source>
</evidence>
<evidence type="ECO:0000256" key="1">
    <source>
        <dbReference type="ARBA" id="ARBA00004141"/>
    </source>
</evidence>
<keyword evidence="2 5" id="KW-0812">Transmembrane</keyword>
<feature type="transmembrane region" description="Helical" evidence="5">
    <location>
        <begin position="311"/>
        <end position="334"/>
    </location>
</feature>
<evidence type="ECO:0000259" key="6">
    <source>
        <dbReference type="Pfam" id="PF04932"/>
    </source>
</evidence>
<dbReference type="EMBL" id="BSOG01000003">
    <property type="protein sequence ID" value="GLR14175.1"/>
    <property type="molecule type" value="Genomic_DNA"/>
</dbReference>
<comment type="subcellular location">
    <subcellularLocation>
        <location evidence="1">Membrane</location>
        <topology evidence="1">Multi-pass membrane protein</topology>
    </subcellularLocation>
</comment>
<evidence type="ECO:0000313" key="8">
    <source>
        <dbReference type="Proteomes" id="UP001156706"/>
    </source>
</evidence>
<feature type="domain" description="O-antigen ligase-related" evidence="6">
    <location>
        <begin position="180"/>
        <end position="326"/>
    </location>
</feature>
<evidence type="ECO:0000256" key="4">
    <source>
        <dbReference type="ARBA" id="ARBA00023136"/>
    </source>
</evidence>
<feature type="transmembrane region" description="Helical" evidence="5">
    <location>
        <begin position="371"/>
        <end position="392"/>
    </location>
</feature>
<gene>
    <name evidence="7" type="ORF">GCM10007907_29650</name>
</gene>
<evidence type="ECO:0000256" key="2">
    <source>
        <dbReference type="ARBA" id="ARBA00022692"/>
    </source>
</evidence>
<proteinExistence type="predicted"/>
<sequence>MHALSSRALACTAALALFGFIAAMPLSANSRVGLILLVCIALGLCLAQPRCMLGLLDPLDHAPMLAAGALAGWYMVLAVNWHASAPAMDALRLLLSCALLLLVRRLRISSDTLWLACCVAAIILGAQSAWQSLVQGLPRAQGVYFHNLVGALGAIFGLLPWLARPPHWQRGWRRALLWLGLVGGIVAALFSSSRMAWITIVVLLLASLRREQRVRGIVLGGLSLALVTAFSPLVQDRWQSLLNDLARYHNGDVVTSMGMRFEMWRASAESIFAHPWLGVGPDGFVVLMRTGVELGRWPAAMAQHTHAHNEFLHALVTGGLPGMLGLMALLYYAWRASRRLEAANPAQAAAARGARAIILLLVLLGLSETTLIYGGIFNLYLVCLFLCLGWAGRDC</sequence>
<dbReference type="InterPro" id="IPR051533">
    <property type="entry name" value="WaaL-like"/>
</dbReference>
<evidence type="ECO:0000313" key="7">
    <source>
        <dbReference type="EMBL" id="GLR14175.1"/>
    </source>
</evidence>
<organism evidence="7 8">
    <name type="scientific">Chitinimonas prasina</name>
    <dbReference type="NCBI Taxonomy" id="1434937"/>
    <lineage>
        <taxon>Bacteria</taxon>
        <taxon>Pseudomonadati</taxon>
        <taxon>Pseudomonadota</taxon>
        <taxon>Betaproteobacteria</taxon>
        <taxon>Neisseriales</taxon>
        <taxon>Chitinibacteraceae</taxon>
        <taxon>Chitinimonas</taxon>
    </lineage>
</organism>
<dbReference type="Proteomes" id="UP001156706">
    <property type="component" value="Unassembled WGS sequence"/>
</dbReference>
<feature type="transmembrane region" description="Helical" evidence="5">
    <location>
        <begin position="65"/>
        <end position="84"/>
    </location>
</feature>
<feature type="transmembrane region" description="Helical" evidence="5">
    <location>
        <begin position="175"/>
        <end position="208"/>
    </location>
</feature>
<reference evidence="8" key="1">
    <citation type="journal article" date="2019" name="Int. J. Syst. Evol. Microbiol.">
        <title>The Global Catalogue of Microorganisms (GCM) 10K type strain sequencing project: providing services to taxonomists for standard genome sequencing and annotation.</title>
        <authorList>
            <consortium name="The Broad Institute Genomics Platform"/>
            <consortium name="The Broad Institute Genome Sequencing Center for Infectious Disease"/>
            <person name="Wu L."/>
            <person name="Ma J."/>
        </authorList>
    </citation>
    <scope>NUCLEOTIDE SEQUENCE [LARGE SCALE GENOMIC DNA]</scope>
    <source>
        <strain evidence="8">NBRC 110044</strain>
    </source>
</reference>
<dbReference type="RefSeq" id="WP_284197252.1">
    <property type="nucleotide sequence ID" value="NZ_BSOG01000003.1"/>
</dbReference>
<feature type="transmembrane region" description="Helical" evidence="5">
    <location>
        <begin position="113"/>
        <end position="131"/>
    </location>
</feature>
<name>A0ABQ5YGP4_9NEIS</name>
<dbReference type="PANTHER" id="PTHR37422:SF13">
    <property type="entry name" value="LIPOPOLYSACCHARIDE BIOSYNTHESIS PROTEIN PA4999-RELATED"/>
    <property type="match status" value="1"/>
</dbReference>
<dbReference type="InterPro" id="IPR007016">
    <property type="entry name" value="O-antigen_ligase-rel_domated"/>
</dbReference>